<dbReference type="InterPro" id="IPR056792">
    <property type="entry name" value="PRC_RimM"/>
</dbReference>
<dbReference type="GO" id="GO:0006364">
    <property type="term" value="P:rRNA processing"/>
    <property type="evidence" value="ECO:0007669"/>
    <property type="project" value="InterPro"/>
</dbReference>
<feature type="domain" description="Ribosome maturation factor RimM PRC barrel" evidence="1">
    <location>
        <begin position="19"/>
        <end position="86"/>
    </location>
</feature>
<reference evidence="2 3" key="1">
    <citation type="journal article" date="2012" name="J. Bacteriol.">
        <title>Genome Sequence of Janibacter hoylei MTCC8307, Isolated from the Stratospheric Air.</title>
        <authorList>
            <person name="Pawar S.P."/>
            <person name="Dhotre D.P."/>
            <person name="Shetty S.A."/>
            <person name="Chowdhury S.P."/>
            <person name="Chaudhari B.L."/>
            <person name="Shouche Y.S."/>
        </authorList>
    </citation>
    <scope>NUCLEOTIDE SEQUENCE [LARGE SCALE GENOMIC DNA]</scope>
    <source>
        <strain evidence="2 3">PVAS-1</strain>
    </source>
</reference>
<evidence type="ECO:0000313" key="2">
    <source>
        <dbReference type="EMBL" id="EKA61087.1"/>
    </source>
</evidence>
<dbReference type="GO" id="GO:0005840">
    <property type="term" value="C:ribosome"/>
    <property type="evidence" value="ECO:0007669"/>
    <property type="project" value="InterPro"/>
</dbReference>
<dbReference type="Proteomes" id="UP000004474">
    <property type="component" value="Unassembled WGS sequence"/>
</dbReference>
<dbReference type="Gene3D" id="2.30.30.240">
    <property type="entry name" value="PRC-barrel domain"/>
    <property type="match status" value="1"/>
</dbReference>
<dbReference type="AlphaFoldDB" id="K1E6M5"/>
<dbReference type="PANTHER" id="PTHR33692:SF1">
    <property type="entry name" value="RIBOSOME MATURATION FACTOR RIMM"/>
    <property type="match status" value="1"/>
</dbReference>
<accession>K1E6M5</accession>
<dbReference type="InterPro" id="IPR011033">
    <property type="entry name" value="PRC_barrel-like_sf"/>
</dbReference>
<dbReference type="GO" id="GO:0043022">
    <property type="term" value="F:ribosome binding"/>
    <property type="evidence" value="ECO:0007669"/>
    <property type="project" value="InterPro"/>
</dbReference>
<comment type="caution">
    <text evidence="2">The sequence shown here is derived from an EMBL/GenBank/DDBJ whole genome shotgun (WGS) entry which is preliminary data.</text>
</comment>
<name>K1E6M5_9MICO</name>
<dbReference type="eggNOG" id="COG0806">
    <property type="taxonomic scope" value="Bacteria"/>
</dbReference>
<dbReference type="PANTHER" id="PTHR33692">
    <property type="entry name" value="RIBOSOME MATURATION FACTOR RIMM"/>
    <property type="match status" value="1"/>
</dbReference>
<sequence length="94" mass="9863">MLAADQPDPSEDDEGWYEEDLVGLTAVDPTGTVVGEVVALELGAAQDRLRLRRPDGGETLVPFVEAIVPEVDPEAGRLVVDAPPGLLDLDAAGE</sequence>
<dbReference type="EMBL" id="ALWX01000041">
    <property type="protein sequence ID" value="EKA61087.1"/>
    <property type="molecule type" value="Genomic_DNA"/>
</dbReference>
<dbReference type="Pfam" id="PF24986">
    <property type="entry name" value="PRC_RimM"/>
    <property type="match status" value="1"/>
</dbReference>
<organism evidence="2 3">
    <name type="scientific">Janibacter hoylei PVAS-1</name>
    <dbReference type="NCBI Taxonomy" id="1210046"/>
    <lineage>
        <taxon>Bacteria</taxon>
        <taxon>Bacillati</taxon>
        <taxon>Actinomycetota</taxon>
        <taxon>Actinomycetes</taxon>
        <taxon>Micrococcales</taxon>
        <taxon>Intrasporangiaceae</taxon>
        <taxon>Janibacter</taxon>
    </lineage>
</organism>
<protein>
    <submittedName>
        <fullName evidence="2">16S rRNA-processing protein RimM</fullName>
    </submittedName>
</protein>
<evidence type="ECO:0000313" key="3">
    <source>
        <dbReference type="Proteomes" id="UP000004474"/>
    </source>
</evidence>
<dbReference type="InterPro" id="IPR011961">
    <property type="entry name" value="RimM"/>
</dbReference>
<evidence type="ECO:0000259" key="1">
    <source>
        <dbReference type="Pfam" id="PF24986"/>
    </source>
</evidence>
<proteinExistence type="predicted"/>
<dbReference type="STRING" id="1210046.B277_09432"/>
<dbReference type="SUPFAM" id="SSF50346">
    <property type="entry name" value="PRC-barrel domain"/>
    <property type="match status" value="1"/>
</dbReference>
<gene>
    <name evidence="2" type="primary">rimM</name>
    <name evidence="2" type="ORF">B277_09432</name>
</gene>